<protein>
    <submittedName>
        <fullName evidence="1">Uncharacterized protein</fullName>
    </submittedName>
</protein>
<comment type="caution">
    <text evidence="1">The sequence shown here is derived from an EMBL/GenBank/DDBJ whole genome shotgun (WGS) entry which is preliminary data.</text>
</comment>
<dbReference type="AlphaFoldDB" id="A0A6V7X3G2"/>
<dbReference type="EMBL" id="CAJEWN010001053">
    <property type="protein sequence ID" value="CAD2193735.1"/>
    <property type="molecule type" value="Genomic_DNA"/>
</dbReference>
<organism evidence="1 2">
    <name type="scientific">Meloidogyne enterolobii</name>
    <name type="common">Root-knot nematode worm</name>
    <name type="synonym">Meloidogyne mayaguensis</name>
    <dbReference type="NCBI Taxonomy" id="390850"/>
    <lineage>
        <taxon>Eukaryota</taxon>
        <taxon>Metazoa</taxon>
        <taxon>Ecdysozoa</taxon>
        <taxon>Nematoda</taxon>
        <taxon>Chromadorea</taxon>
        <taxon>Rhabditida</taxon>
        <taxon>Tylenchina</taxon>
        <taxon>Tylenchomorpha</taxon>
        <taxon>Tylenchoidea</taxon>
        <taxon>Meloidogynidae</taxon>
        <taxon>Meloidogyninae</taxon>
        <taxon>Meloidogyne</taxon>
    </lineage>
</organism>
<accession>A0A6V7X3G2</accession>
<reference evidence="1 2" key="1">
    <citation type="submission" date="2020-08" db="EMBL/GenBank/DDBJ databases">
        <authorList>
            <person name="Koutsovoulos G."/>
            <person name="Danchin GJ E."/>
        </authorList>
    </citation>
    <scope>NUCLEOTIDE SEQUENCE [LARGE SCALE GENOMIC DNA]</scope>
</reference>
<dbReference type="Proteomes" id="UP000580250">
    <property type="component" value="Unassembled WGS sequence"/>
</dbReference>
<gene>
    <name evidence="1" type="ORF">MENT_LOCUS46700</name>
</gene>
<evidence type="ECO:0000313" key="1">
    <source>
        <dbReference type="EMBL" id="CAD2193735.1"/>
    </source>
</evidence>
<evidence type="ECO:0000313" key="2">
    <source>
        <dbReference type="Proteomes" id="UP000580250"/>
    </source>
</evidence>
<sequence>MFFEMLNVAILIIYIAIQKNTEILSFFIKKLFIEGFLENNFSCKLNFSSKLIIYLISEKSIMKISVCPTLNIVFSNTKPVDLRTCIGYIIDIYVATV</sequence>
<proteinExistence type="predicted"/>
<name>A0A6V7X3G2_MELEN</name>